<name>A0A2K1Y5J5_POPTR</name>
<dbReference type="SUPFAM" id="SSF54821">
    <property type="entry name" value="Ribosomal protein S3 C-terminal domain"/>
    <property type="match status" value="1"/>
</dbReference>
<evidence type="ECO:0000256" key="1">
    <source>
        <dbReference type="ARBA" id="ARBA00010761"/>
    </source>
</evidence>
<accession>A0A2K1Y5J5</accession>
<dbReference type="AlphaFoldDB" id="A0A2K1Y5J5"/>
<evidence type="ECO:0000256" key="2">
    <source>
        <dbReference type="ARBA" id="ARBA00022980"/>
    </source>
</evidence>
<reference evidence="4 5" key="1">
    <citation type="journal article" date="2006" name="Science">
        <title>The genome of black cottonwood, Populus trichocarpa (Torr. &amp; Gray).</title>
        <authorList>
            <person name="Tuskan G.A."/>
            <person name="Difazio S."/>
            <person name="Jansson S."/>
            <person name="Bohlmann J."/>
            <person name="Grigoriev I."/>
            <person name="Hellsten U."/>
            <person name="Putnam N."/>
            <person name="Ralph S."/>
            <person name="Rombauts S."/>
            <person name="Salamov A."/>
            <person name="Schein J."/>
            <person name="Sterck L."/>
            <person name="Aerts A."/>
            <person name="Bhalerao R.R."/>
            <person name="Bhalerao R.P."/>
            <person name="Blaudez D."/>
            <person name="Boerjan W."/>
            <person name="Brun A."/>
            <person name="Brunner A."/>
            <person name="Busov V."/>
            <person name="Campbell M."/>
            <person name="Carlson J."/>
            <person name="Chalot M."/>
            <person name="Chapman J."/>
            <person name="Chen G.L."/>
            <person name="Cooper D."/>
            <person name="Coutinho P.M."/>
            <person name="Couturier J."/>
            <person name="Covert S."/>
            <person name="Cronk Q."/>
            <person name="Cunningham R."/>
            <person name="Davis J."/>
            <person name="Degroeve S."/>
            <person name="Dejardin A."/>
            <person name="Depamphilis C."/>
            <person name="Detter J."/>
            <person name="Dirks B."/>
            <person name="Dubchak I."/>
            <person name="Duplessis S."/>
            <person name="Ehlting J."/>
            <person name="Ellis B."/>
            <person name="Gendler K."/>
            <person name="Goodstein D."/>
            <person name="Gribskov M."/>
            <person name="Grimwood J."/>
            <person name="Groover A."/>
            <person name="Gunter L."/>
            <person name="Hamberger B."/>
            <person name="Heinze B."/>
            <person name="Helariutta Y."/>
            <person name="Henrissat B."/>
            <person name="Holligan D."/>
            <person name="Holt R."/>
            <person name="Huang W."/>
            <person name="Islam-Faridi N."/>
            <person name="Jones S."/>
            <person name="Jones-Rhoades M."/>
            <person name="Jorgensen R."/>
            <person name="Joshi C."/>
            <person name="Kangasjarvi J."/>
            <person name="Karlsson J."/>
            <person name="Kelleher C."/>
            <person name="Kirkpatrick R."/>
            <person name="Kirst M."/>
            <person name="Kohler A."/>
            <person name="Kalluri U."/>
            <person name="Larimer F."/>
            <person name="Leebens-Mack J."/>
            <person name="Leple J.C."/>
            <person name="Locascio P."/>
            <person name="Lou Y."/>
            <person name="Lucas S."/>
            <person name="Martin F."/>
            <person name="Montanini B."/>
            <person name="Napoli C."/>
            <person name="Nelson D.R."/>
            <person name="Nelson C."/>
            <person name="Nieminen K."/>
            <person name="Nilsson O."/>
            <person name="Pereda V."/>
            <person name="Peter G."/>
            <person name="Philippe R."/>
            <person name="Pilate G."/>
            <person name="Poliakov A."/>
            <person name="Razumovskaya J."/>
            <person name="Richardson P."/>
            <person name="Rinaldi C."/>
            <person name="Ritland K."/>
            <person name="Rouze P."/>
            <person name="Ryaboy D."/>
            <person name="Schmutz J."/>
            <person name="Schrader J."/>
            <person name="Segerman B."/>
            <person name="Shin H."/>
            <person name="Siddiqui A."/>
            <person name="Sterky F."/>
            <person name="Terry A."/>
            <person name="Tsai C.J."/>
            <person name="Uberbacher E."/>
            <person name="Unneberg P."/>
            <person name="Vahala J."/>
            <person name="Wall K."/>
            <person name="Wessler S."/>
            <person name="Yang G."/>
            <person name="Yin T."/>
            <person name="Douglas C."/>
            <person name="Marra M."/>
            <person name="Sandberg G."/>
            <person name="Van de Peer Y."/>
            <person name="Rokhsar D."/>
        </authorList>
    </citation>
    <scope>NUCLEOTIDE SEQUENCE [LARGE SCALE GENOMIC DNA]</scope>
    <source>
        <strain evidence="5">cv. Nisqually</strain>
    </source>
</reference>
<keyword evidence="3" id="KW-0687">Ribonucleoprotein</keyword>
<dbReference type="Gene3D" id="3.30.1140.32">
    <property type="entry name" value="Ribosomal protein S3, C-terminal domain"/>
    <property type="match status" value="1"/>
</dbReference>
<dbReference type="Proteomes" id="UP000006729">
    <property type="component" value="Chromosome 13"/>
</dbReference>
<gene>
    <name evidence="4" type="ORF">POPTR_013G140400</name>
</gene>
<protein>
    <submittedName>
        <fullName evidence="4">Uncharacterized protein</fullName>
    </submittedName>
</protein>
<dbReference type="GO" id="GO:1990904">
    <property type="term" value="C:ribonucleoprotein complex"/>
    <property type="evidence" value="ECO:0007669"/>
    <property type="project" value="UniProtKB-KW"/>
</dbReference>
<proteinExistence type="inferred from homology"/>
<evidence type="ECO:0000313" key="4">
    <source>
        <dbReference type="EMBL" id="PNT08301.1"/>
    </source>
</evidence>
<dbReference type="InterPro" id="IPR036419">
    <property type="entry name" value="Ribosomal_S3_C_sf"/>
</dbReference>
<evidence type="ECO:0000256" key="3">
    <source>
        <dbReference type="ARBA" id="ARBA00023274"/>
    </source>
</evidence>
<organism evidence="4 5">
    <name type="scientific">Populus trichocarpa</name>
    <name type="common">Western balsam poplar</name>
    <name type="synonym">Populus balsamifera subsp. trichocarpa</name>
    <dbReference type="NCBI Taxonomy" id="3694"/>
    <lineage>
        <taxon>Eukaryota</taxon>
        <taxon>Viridiplantae</taxon>
        <taxon>Streptophyta</taxon>
        <taxon>Embryophyta</taxon>
        <taxon>Tracheophyta</taxon>
        <taxon>Spermatophyta</taxon>
        <taxon>Magnoliopsida</taxon>
        <taxon>eudicotyledons</taxon>
        <taxon>Gunneridae</taxon>
        <taxon>Pentapetalae</taxon>
        <taxon>rosids</taxon>
        <taxon>fabids</taxon>
        <taxon>Malpighiales</taxon>
        <taxon>Salicaceae</taxon>
        <taxon>Saliceae</taxon>
        <taxon>Populus</taxon>
    </lineage>
</organism>
<dbReference type="EMBL" id="CM009302">
    <property type="protein sequence ID" value="PNT08301.1"/>
    <property type="molecule type" value="Genomic_DNA"/>
</dbReference>
<sequence length="72" mass="8553">MNRNSTFLLQELKTLTCTRMFCRIYSRTIKNRVSFRKAMKKAIELTEQSNTKGIQYKLQGVLMEKKCTRRMG</sequence>
<evidence type="ECO:0000313" key="5">
    <source>
        <dbReference type="Proteomes" id="UP000006729"/>
    </source>
</evidence>
<keyword evidence="5" id="KW-1185">Reference proteome</keyword>
<comment type="similarity">
    <text evidence="1">Belongs to the universal ribosomal protein uS3 family.</text>
</comment>
<keyword evidence="2" id="KW-0689">Ribosomal protein</keyword>
<dbReference type="GO" id="GO:0005840">
    <property type="term" value="C:ribosome"/>
    <property type="evidence" value="ECO:0007669"/>
    <property type="project" value="UniProtKB-KW"/>
</dbReference>
<dbReference type="InParanoid" id="A0A2K1Y5J5"/>